<gene>
    <name evidence="5" type="ORF">Rumeso_04975</name>
</gene>
<dbReference type="SUPFAM" id="SSF51316">
    <property type="entry name" value="Mss4-like"/>
    <property type="match status" value="1"/>
</dbReference>
<name>A0A017HCT4_9RHOB</name>
<dbReference type="RefSeq" id="WP_051521634.1">
    <property type="nucleotide sequence ID" value="NZ_KK088637.1"/>
</dbReference>
<dbReference type="PROSITE" id="PS51891">
    <property type="entry name" value="CENP_V_GFA"/>
    <property type="match status" value="1"/>
</dbReference>
<keyword evidence="2" id="KW-0479">Metal-binding</keyword>
<dbReference type="Gene3D" id="2.170.150.70">
    <property type="match status" value="1"/>
</dbReference>
<feature type="domain" description="CENP-V/GFA" evidence="4">
    <location>
        <begin position="6"/>
        <end position="120"/>
    </location>
</feature>
<dbReference type="GO" id="GO:0016846">
    <property type="term" value="F:carbon-sulfur lyase activity"/>
    <property type="evidence" value="ECO:0007669"/>
    <property type="project" value="InterPro"/>
</dbReference>
<dbReference type="AlphaFoldDB" id="A0A017HCT4"/>
<keyword evidence="3" id="KW-0862">Zinc</keyword>
<dbReference type="HOGENOM" id="CLU_055491_7_1_5"/>
<organism evidence="5 6">
    <name type="scientific">Rubellimicrobium mesophilum DSM 19309</name>
    <dbReference type="NCBI Taxonomy" id="442562"/>
    <lineage>
        <taxon>Bacteria</taxon>
        <taxon>Pseudomonadati</taxon>
        <taxon>Pseudomonadota</taxon>
        <taxon>Alphaproteobacteria</taxon>
        <taxon>Rhodobacterales</taxon>
        <taxon>Roseobacteraceae</taxon>
        <taxon>Rubellimicrobium</taxon>
    </lineage>
</organism>
<reference evidence="5 6" key="1">
    <citation type="submission" date="2013-02" db="EMBL/GenBank/DDBJ databases">
        <authorList>
            <person name="Fiebig A."/>
            <person name="Goeker M."/>
            <person name="Klenk H.-P.P."/>
        </authorList>
    </citation>
    <scope>NUCLEOTIDE SEQUENCE [LARGE SCALE GENOMIC DNA]</scope>
    <source>
        <strain evidence="5 6">DSM 19309</strain>
    </source>
</reference>
<accession>A0A017HCT4</accession>
<sequence length="135" mass="14867">MTDEVIEGRCDCGGVRWTFRGDPGTLTACNCGYCRRVGALWAYGSVLNITVEGETVAYLRADRDIEFHHCPTCGAVTHWHSVVPQGSEGHGRRAANMRLADPRLVLGRPIERLDGADTWRSLDPGEQAETPFLPI</sequence>
<keyword evidence="6" id="KW-1185">Reference proteome</keyword>
<evidence type="ECO:0000259" key="4">
    <source>
        <dbReference type="PROSITE" id="PS51891"/>
    </source>
</evidence>
<evidence type="ECO:0000256" key="2">
    <source>
        <dbReference type="ARBA" id="ARBA00022723"/>
    </source>
</evidence>
<evidence type="ECO:0000256" key="3">
    <source>
        <dbReference type="ARBA" id="ARBA00022833"/>
    </source>
</evidence>
<dbReference type="InterPro" id="IPR011057">
    <property type="entry name" value="Mss4-like_sf"/>
</dbReference>
<dbReference type="Pfam" id="PF04828">
    <property type="entry name" value="GFA"/>
    <property type="match status" value="1"/>
</dbReference>
<dbReference type="InterPro" id="IPR006913">
    <property type="entry name" value="CENP-V/GFA"/>
</dbReference>
<evidence type="ECO:0000256" key="1">
    <source>
        <dbReference type="ARBA" id="ARBA00005495"/>
    </source>
</evidence>
<comment type="caution">
    <text evidence="5">The sequence shown here is derived from an EMBL/GenBank/DDBJ whole genome shotgun (WGS) entry which is preliminary data.</text>
</comment>
<comment type="similarity">
    <text evidence="1">Belongs to the Gfa family.</text>
</comment>
<proteinExistence type="inferred from homology"/>
<evidence type="ECO:0000313" key="5">
    <source>
        <dbReference type="EMBL" id="EYD71574.1"/>
    </source>
</evidence>
<dbReference type="Proteomes" id="UP000019666">
    <property type="component" value="Unassembled WGS sequence"/>
</dbReference>
<dbReference type="EMBL" id="AOSK01000136">
    <property type="protein sequence ID" value="EYD71574.1"/>
    <property type="molecule type" value="Genomic_DNA"/>
</dbReference>
<evidence type="ECO:0000313" key="6">
    <source>
        <dbReference type="Proteomes" id="UP000019666"/>
    </source>
</evidence>
<dbReference type="GO" id="GO:0046872">
    <property type="term" value="F:metal ion binding"/>
    <property type="evidence" value="ECO:0007669"/>
    <property type="project" value="UniProtKB-KW"/>
</dbReference>
<protein>
    <recommendedName>
        <fullName evidence="4">CENP-V/GFA domain-containing protein</fullName>
    </recommendedName>
</protein>
<dbReference type="STRING" id="442562.Rumeso_04975"/>
<dbReference type="OrthoDB" id="9807246at2"/>